<dbReference type="AlphaFoldDB" id="A0AAD0TWP1"/>
<name>A0AAD0TWP1_9GAMM</name>
<sequence length="270" mass="31360">MKEILVDHNQKNYCIYPRLEIGKNTSECRFCKSTSATYDNLSHSLPELLGNKSIFTINECDSCNSIFSDFENHLSRFIPPSFITQIKGKRGYSNSFVKGGGKIFATSNSIEIKSKLDIFSKEVIISNQRFSNVKVYKALLKCLISLLPDQEVVMFNDVIKWLISNKGFKDFEYPALVSMGYRLPNLDNKELLSVTLFKEKSKNKLRYILSGKFNNLFLVLPFSFNFKEKATFQTIPARTESERFYFKEIDFKDYSTQHKFKLNFKQPHSQ</sequence>
<dbReference type="EMBL" id="CP033065">
    <property type="protein sequence ID" value="AYM85718.1"/>
    <property type="molecule type" value="Genomic_DNA"/>
</dbReference>
<accession>A0AAD0TWP1</accession>
<evidence type="ECO:0000313" key="1">
    <source>
        <dbReference type="EMBL" id="AYM85718.1"/>
    </source>
</evidence>
<dbReference type="RefSeq" id="WP_121637015.1">
    <property type="nucleotide sequence ID" value="NZ_CP033065.1"/>
</dbReference>
<reference evidence="1 2" key="1">
    <citation type="submission" date="2018-10" db="EMBL/GenBank/DDBJ databases">
        <title>Complete Genome Sequence and Transcriptomic Profiles of a Marine Bacterium, Pseudoalteromonas agarivorans Hao 2018.</title>
        <authorList>
            <person name="Hao L."/>
        </authorList>
    </citation>
    <scope>NUCLEOTIDE SEQUENCE [LARGE SCALE GENOMIC DNA]</scope>
    <source>
        <strain evidence="1 2">Hao 2018</strain>
    </source>
</reference>
<proteinExistence type="predicted"/>
<evidence type="ECO:0008006" key="3">
    <source>
        <dbReference type="Google" id="ProtNLM"/>
    </source>
</evidence>
<dbReference type="Proteomes" id="UP000279995">
    <property type="component" value="Chromosome I"/>
</dbReference>
<protein>
    <recommendedName>
        <fullName evidence="3">HNH endonuclease 5 domain-containing protein</fullName>
    </recommendedName>
</protein>
<gene>
    <name evidence="1" type="ORF">D9T18_02895</name>
</gene>
<evidence type="ECO:0000313" key="2">
    <source>
        <dbReference type="Proteomes" id="UP000279995"/>
    </source>
</evidence>
<organism evidence="1 2">
    <name type="scientific">Pseudoalteromonas agarivorans</name>
    <dbReference type="NCBI Taxonomy" id="176102"/>
    <lineage>
        <taxon>Bacteria</taxon>
        <taxon>Pseudomonadati</taxon>
        <taxon>Pseudomonadota</taxon>
        <taxon>Gammaproteobacteria</taxon>
        <taxon>Alteromonadales</taxon>
        <taxon>Pseudoalteromonadaceae</taxon>
        <taxon>Pseudoalteromonas</taxon>
    </lineage>
</organism>